<keyword evidence="1" id="KW-0560">Oxidoreductase</keyword>
<protein>
    <submittedName>
        <fullName evidence="3">Oxidoreductase</fullName>
    </submittedName>
</protein>
<organism evidence="3 4">
    <name type="scientific">Deinococcus puniceus</name>
    <dbReference type="NCBI Taxonomy" id="1182568"/>
    <lineage>
        <taxon>Bacteria</taxon>
        <taxon>Thermotogati</taxon>
        <taxon>Deinococcota</taxon>
        <taxon>Deinococci</taxon>
        <taxon>Deinococcales</taxon>
        <taxon>Deinococcaceae</taxon>
        <taxon>Deinococcus</taxon>
    </lineage>
</organism>
<sequence length="323" mass="33056">MTDVLVIGAGVAGASVAYFLALAGATVTVLDAGLHAASTVPAALLNPVRGQSGAVDAGAVEGMALTWELVQTLVGGGYDVPHGKTGVLRPVPDARTRARFEKRLPAELAHTWLTPAESPVPLSPGWDAILHLPEGGWLDGAAFTRALLAASGARVVLGQARKWDATSVELHGGTRLEGKAVVWCGGSVGASWAGHPATHRAGTMLLLSRPVSPLPISFGAYLSPAAPSGKALGGVLGATFEEPSLTFNAGPLPLGSLDWLLKKGDALADMSGVQVTGRWSGSRLSGLRVGQTQQGWWQLTGLGSKGFLLGPLRARELAGQVVG</sequence>
<dbReference type="KEGG" id="dpu:SU48_06755"/>
<evidence type="ECO:0000313" key="3">
    <source>
        <dbReference type="EMBL" id="ANE44828.1"/>
    </source>
</evidence>
<name>A0A172TCT1_9DEIO</name>
<dbReference type="AlphaFoldDB" id="A0A172TCT1"/>
<dbReference type="Pfam" id="PF01266">
    <property type="entry name" value="DAO"/>
    <property type="match status" value="1"/>
</dbReference>
<dbReference type="PANTHER" id="PTHR13847">
    <property type="entry name" value="SARCOSINE DEHYDROGENASE-RELATED"/>
    <property type="match status" value="1"/>
</dbReference>
<dbReference type="Proteomes" id="UP000077363">
    <property type="component" value="Chromosome"/>
</dbReference>
<dbReference type="Gene3D" id="3.50.50.60">
    <property type="entry name" value="FAD/NAD(P)-binding domain"/>
    <property type="match status" value="1"/>
</dbReference>
<dbReference type="STRING" id="1182568.SU48_06755"/>
<dbReference type="Gene3D" id="3.30.9.10">
    <property type="entry name" value="D-Amino Acid Oxidase, subunit A, domain 2"/>
    <property type="match status" value="1"/>
</dbReference>
<evidence type="ECO:0000313" key="4">
    <source>
        <dbReference type="Proteomes" id="UP000077363"/>
    </source>
</evidence>
<dbReference type="PATRIC" id="fig|1182568.3.peg.1406"/>
<evidence type="ECO:0000256" key="1">
    <source>
        <dbReference type="ARBA" id="ARBA00023002"/>
    </source>
</evidence>
<accession>A0A172TCT1</accession>
<dbReference type="SUPFAM" id="SSF51905">
    <property type="entry name" value="FAD/NAD(P)-binding domain"/>
    <property type="match status" value="1"/>
</dbReference>
<dbReference type="GO" id="GO:0016491">
    <property type="term" value="F:oxidoreductase activity"/>
    <property type="evidence" value="ECO:0007669"/>
    <property type="project" value="UniProtKB-KW"/>
</dbReference>
<dbReference type="InterPro" id="IPR036188">
    <property type="entry name" value="FAD/NAD-bd_sf"/>
</dbReference>
<keyword evidence="4" id="KW-1185">Reference proteome</keyword>
<gene>
    <name evidence="3" type="ORF">SU48_06755</name>
</gene>
<proteinExistence type="predicted"/>
<feature type="domain" description="FAD dependent oxidoreductase" evidence="2">
    <location>
        <begin position="3"/>
        <end position="318"/>
    </location>
</feature>
<dbReference type="PANTHER" id="PTHR13847:SF289">
    <property type="entry name" value="GLYCINE OXIDASE"/>
    <property type="match status" value="1"/>
</dbReference>
<dbReference type="EMBL" id="CP011387">
    <property type="protein sequence ID" value="ANE44828.1"/>
    <property type="molecule type" value="Genomic_DNA"/>
</dbReference>
<dbReference type="InterPro" id="IPR006076">
    <property type="entry name" value="FAD-dep_OxRdtase"/>
</dbReference>
<dbReference type="GO" id="GO:0005737">
    <property type="term" value="C:cytoplasm"/>
    <property type="evidence" value="ECO:0007669"/>
    <property type="project" value="TreeGrafter"/>
</dbReference>
<evidence type="ECO:0000259" key="2">
    <source>
        <dbReference type="Pfam" id="PF01266"/>
    </source>
</evidence>
<reference evidence="3 4" key="1">
    <citation type="submission" date="2015-01" db="EMBL/GenBank/DDBJ databases">
        <title>Deinococcus puniceus/DY1/ whole genome sequencing.</title>
        <authorList>
            <person name="Kim M.K."/>
            <person name="Srinivasan S."/>
            <person name="Lee J.-J."/>
        </authorList>
    </citation>
    <scope>NUCLEOTIDE SEQUENCE [LARGE SCALE GENOMIC DNA]</scope>
    <source>
        <strain evidence="3 4">DY1</strain>
    </source>
</reference>